<dbReference type="SUPFAM" id="SSF103084">
    <property type="entry name" value="Holliday junction resolvase RusA"/>
    <property type="match status" value="1"/>
</dbReference>
<comment type="cofactor">
    <cofactor evidence="1">
        <name>Mg(2+)</name>
        <dbReference type="ChEBI" id="CHEBI:18420"/>
    </cofactor>
</comment>
<dbReference type="EC" id="3.1.21.10" evidence="14"/>
<keyword evidence="7" id="KW-0255">Endonuclease</keyword>
<evidence type="ECO:0000256" key="8">
    <source>
        <dbReference type="ARBA" id="ARBA00022763"/>
    </source>
</evidence>
<keyword evidence="8" id="KW-0227">DNA damage</keyword>
<comment type="similarity">
    <text evidence="2">Belongs to the RusA family.</text>
</comment>
<evidence type="ECO:0000256" key="10">
    <source>
        <dbReference type="ARBA" id="ARBA00022842"/>
    </source>
</evidence>
<dbReference type="PIRSF" id="PIRSF001007">
    <property type="entry name" value="RusA"/>
    <property type="match status" value="1"/>
</dbReference>
<comment type="subunit">
    <text evidence="3">Homodimer.</text>
</comment>
<organism evidence="17 18">
    <name type="scientific">Novipirellula aureliae</name>
    <dbReference type="NCBI Taxonomy" id="2527966"/>
    <lineage>
        <taxon>Bacteria</taxon>
        <taxon>Pseudomonadati</taxon>
        <taxon>Planctomycetota</taxon>
        <taxon>Planctomycetia</taxon>
        <taxon>Pirellulales</taxon>
        <taxon>Pirellulaceae</taxon>
        <taxon>Novipirellula</taxon>
    </lineage>
</organism>
<evidence type="ECO:0000256" key="15">
    <source>
        <dbReference type="ARBA" id="ARBA00030920"/>
    </source>
</evidence>
<proteinExistence type="inferred from homology"/>
<evidence type="ECO:0000256" key="5">
    <source>
        <dbReference type="ARBA" id="ARBA00022722"/>
    </source>
</evidence>
<protein>
    <recommendedName>
        <fullName evidence="4">Crossover junction endodeoxyribonuclease RusA</fullName>
        <ecNumber evidence="14">3.1.21.10</ecNumber>
    </recommendedName>
    <alternativeName>
        <fullName evidence="15">Holliday junction nuclease RusA</fullName>
    </alternativeName>
    <alternativeName>
        <fullName evidence="16">Holliday junction resolvase</fullName>
    </alternativeName>
</protein>
<keyword evidence="18" id="KW-1185">Reference proteome</keyword>
<dbReference type="AlphaFoldDB" id="A0A5C6E5L3"/>
<sequence length="84" mass="9420">MEVRPITGSLSVDVLIHPPDRRRRDIDNVLKALLDALQHGGAYEDDNQIVDLSIHKRCPIKGGKAIVRIEETDGRLCPQLSPRK</sequence>
<comment type="catalytic activity">
    <reaction evidence="13">
        <text>Endonucleolytic cleavage at a junction such as a reciprocal single-stranded crossover between two homologous DNA duplexes (Holliday junction).</text>
        <dbReference type="EC" id="3.1.21.10"/>
    </reaction>
</comment>
<dbReference type="Proteomes" id="UP000315471">
    <property type="component" value="Unassembled WGS sequence"/>
</dbReference>
<dbReference type="GO" id="GO:0000287">
    <property type="term" value="F:magnesium ion binding"/>
    <property type="evidence" value="ECO:0007669"/>
    <property type="project" value="InterPro"/>
</dbReference>
<keyword evidence="9 17" id="KW-0378">Hydrolase</keyword>
<comment type="caution">
    <text evidence="17">The sequence shown here is derived from an EMBL/GenBank/DDBJ whole genome shotgun (WGS) entry which is preliminary data.</text>
</comment>
<evidence type="ECO:0000256" key="4">
    <source>
        <dbReference type="ARBA" id="ARBA00014885"/>
    </source>
</evidence>
<dbReference type="GO" id="GO:0006281">
    <property type="term" value="P:DNA repair"/>
    <property type="evidence" value="ECO:0007669"/>
    <property type="project" value="UniProtKB-KW"/>
</dbReference>
<evidence type="ECO:0000256" key="14">
    <source>
        <dbReference type="ARBA" id="ARBA00029488"/>
    </source>
</evidence>
<dbReference type="InterPro" id="IPR036614">
    <property type="entry name" value="RusA-like_sf"/>
</dbReference>
<dbReference type="GO" id="GO:0006310">
    <property type="term" value="P:DNA recombination"/>
    <property type="evidence" value="ECO:0007669"/>
    <property type="project" value="UniProtKB-KW"/>
</dbReference>
<gene>
    <name evidence="17" type="primary">rusA_1</name>
    <name evidence="17" type="ORF">Q31b_15290</name>
</gene>
<evidence type="ECO:0000256" key="11">
    <source>
        <dbReference type="ARBA" id="ARBA00023172"/>
    </source>
</evidence>
<evidence type="ECO:0000256" key="16">
    <source>
        <dbReference type="ARBA" id="ARBA00031953"/>
    </source>
</evidence>
<reference evidence="17 18" key="1">
    <citation type="submission" date="2019-02" db="EMBL/GenBank/DDBJ databases">
        <title>Deep-cultivation of Planctomycetes and their phenomic and genomic characterization uncovers novel biology.</title>
        <authorList>
            <person name="Wiegand S."/>
            <person name="Jogler M."/>
            <person name="Boedeker C."/>
            <person name="Pinto D."/>
            <person name="Vollmers J."/>
            <person name="Rivas-Marin E."/>
            <person name="Kohn T."/>
            <person name="Peeters S.H."/>
            <person name="Heuer A."/>
            <person name="Rast P."/>
            <person name="Oberbeckmann S."/>
            <person name="Bunk B."/>
            <person name="Jeske O."/>
            <person name="Meyerdierks A."/>
            <person name="Storesund J.E."/>
            <person name="Kallscheuer N."/>
            <person name="Luecker S."/>
            <person name="Lage O.M."/>
            <person name="Pohl T."/>
            <person name="Merkel B.J."/>
            <person name="Hornburger P."/>
            <person name="Mueller R.-W."/>
            <person name="Bruemmer F."/>
            <person name="Labrenz M."/>
            <person name="Spormann A.M."/>
            <person name="Op Den Camp H."/>
            <person name="Overmann J."/>
            <person name="Amann R."/>
            <person name="Jetten M.S.M."/>
            <person name="Mascher T."/>
            <person name="Medema M.H."/>
            <person name="Devos D.P."/>
            <person name="Kaster A.-K."/>
            <person name="Ovreas L."/>
            <person name="Rohde M."/>
            <person name="Galperin M.Y."/>
            <person name="Jogler C."/>
        </authorList>
    </citation>
    <scope>NUCLEOTIDE SEQUENCE [LARGE SCALE GENOMIC DNA]</scope>
    <source>
        <strain evidence="17 18">Q31b</strain>
    </source>
</reference>
<dbReference type="GO" id="GO:0008821">
    <property type="term" value="F:crossover junction DNA endonuclease activity"/>
    <property type="evidence" value="ECO:0007669"/>
    <property type="project" value="UniProtKB-EC"/>
</dbReference>
<keyword evidence="5" id="KW-0540">Nuclease</keyword>
<evidence type="ECO:0000256" key="9">
    <source>
        <dbReference type="ARBA" id="ARBA00022801"/>
    </source>
</evidence>
<dbReference type="EMBL" id="SJPY01000002">
    <property type="protein sequence ID" value="TWU43995.1"/>
    <property type="molecule type" value="Genomic_DNA"/>
</dbReference>
<dbReference type="Pfam" id="PF05866">
    <property type="entry name" value="RusA"/>
    <property type="match status" value="1"/>
</dbReference>
<name>A0A5C6E5L3_9BACT</name>
<dbReference type="InterPro" id="IPR008822">
    <property type="entry name" value="Endonuclease_RusA-like"/>
</dbReference>
<keyword evidence="6" id="KW-0479">Metal-binding</keyword>
<evidence type="ECO:0000256" key="6">
    <source>
        <dbReference type="ARBA" id="ARBA00022723"/>
    </source>
</evidence>
<dbReference type="Gene3D" id="3.30.1330.70">
    <property type="entry name" value="Holliday junction resolvase RusA"/>
    <property type="match status" value="1"/>
</dbReference>
<evidence type="ECO:0000313" key="17">
    <source>
        <dbReference type="EMBL" id="TWU43995.1"/>
    </source>
</evidence>
<evidence type="ECO:0000256" key="3">
    <source>
        <dbReference type="ARBA" id="ARBA00011738"/>
    </source>
</evidence>
<evidence type="ECO:0000256" key="12">
    <source>
        <dbReference type="ARBA" id="ARBA00023204"/>
    </source>
</evidence>
<evidence type="ECO:0000256" key="2">
    <source>
        <dbReference type="ARBA" id="ARBA00008865"/>
    </source>
</evidence>
<evidence type="ECO:0000256" key="7">
    <source>
        <dbReference type="ARBA" id="ARBA00022759"/>
    </source>
</evidence>
<accession>A0A5C6E5L3</accession>
<evidence type="ECO:0000313" key="18">
    <source>
        <dbReference type="Proteomes" id="UP000315471"/>
    </source>
</evidence>
<keyword evidence="11" id="KW-0233">DNA recombination</keyword>
<keyword evidence="12" id="KW-0234">DNA repair</keyword>
<dbReference type="InterPro" id="IPR016281">
    <property type="entry name" value="Endonuclease_RusA"/>
</dbReference>
<keyword evidence="10" id="KW-0460">Magnesium</keyword>
<evidence type="ECO:0000256" key="1">
    <source>
        <dbReference type="ARBA" id="ARBA00001946"/>
    </source>
</evidence>
<evidence type="ECO:0000256" key="13">
    <source>
        <dbReference type="ARBA" id="ARBA00029354"/>
    </source>
</evidence>